<name>A0A9P5ZBX2_9AGAR</name>
<protein>
    <recommendedName>
        <fullName evidence="3">F-box domain-containing protein</fullName>
    </recommendedName>
</protein>
<dbReference type="AlphaFoldDB" id="A0A9P5ZBX2"/>
<dbReference type="OrthoDB" id="2269034at2759"/>
<keyword evidence="2" id="KW-1185">Reference proteome</keyword>
<organism evidence="1 2">
    <name type="scientific">Pholiota conissans</name>
    <dbReference type="NCBI Taxonomy" id="109636"/>
    <lineage>
        <taxon>Eukaryota</taxon>
        <taxon>Fungi</taxon>
        <taxon>Dikarya</taxon>
        <taxon>Basidiomycota</taxon>
        <taxon>Agaricomycotina</taxon>
        <taxon>Agaricomycetes</taxon>
        <taxon>Agaricomycetidae</taxon>
        <taxon>Agaricales</taxon>
        <taxon>Agaricineae</taxon>
        <taxon>Strophariaceae</taxon>
        <taxon>Pholiota</taxon>
    </lineage>
</organism>
<reference evidence="1" key="1">
    <citation type="submission" date="2020-11" db="EMBL/GenBank/DDBJ databases">
        <authorList>
            <consortium name="DOE Joint Genome Institute"/>
            <person name="Ahrendt S."/>
            <person name="Riley R."/>
            <person name="Andreopoulos W."/>
            <person name="Labutti K."/>
            <person name="Pangilinan J."/>
            <person name="Ruiz-Duenas F.J."/>
            <person name="Barrasa J.M."/>
            <person name="Sanchez-Garcia M."/>
            <person name="Camarero S."/>
            <person name="Miyauchi S."/>
            <person name="Serrano A."/>
            <person name="Linde D."/>
            <person name="Babiker R."/>
            <person name="Drula E."/>
            <person name="Ayuso-Fernandez I."/>
            <person name="Pacheco R."/>
            <person name="Padilla G."/>
            <person name="Ferreira P."/>
            <person name="Barriuso J."/>
            <person name="Kellner H."/>
            <person name="Castanera R."/>
            <person name="Alfaro M."/>
            <person name="Ramirez L."/>
            <person name="Pisabarro A.G."/>
            <person name="Kuo A."/>
            <person name="Tritt A."/>
            <person name="Lipzen A."/>
            <person name="He G."/>
            <person name="Yan M."/>
            <person name="Ng V."/>
            <person name="Cullen D."/>
            <person name="Martin F."/>
            <person name="Rosso M.-N."/>
            <person name="Henrissat B."/>
            <person name="Hibbett D."/>
            <person name="Martinez A.T."/>
            <person name="Grigoriev I.V."/>
        </authorList>
    </citation>
    <scope>NUCLEOTIDE SEQUENCE</scope>
    <source>
        <strain evidence="1">CIRM-BRFM 674</strain>
    </source>
</reference>
<gene>
    <name evidence="1" type="ORF">BDN70DRAFT_946980</name>
</gene>
<sequence>MIPQPSESSGPFLSPPEVNITNISFPLRCSRFHVAYTLPCSNGDKTEQIAGIDAAVAVLLRQCAVLNRRRNSFQPAINLPVEILTLIFELVCRPLGFEDYFLAIIKRSFLRKPEEVGPFFISQVCSVWRNVALNSPQLWNSVKVVVSSKVAKKQAALLEYWLSNSGQRPLTVALVEDRFGRNQNRNQNKIPTDVIDVLAKYAHRLYTADLLMTSEWEPALLQIRRQAPLLTSLTLERPQMTQPINSTISFVAASRLISVSLFGYSLTNVLLPEQIKWLSLNRINTSDPHSVFRLFPYLQHCTLNTESYRHAWNVKNWTRQVTHSLLSLKLSLEKEADLKAILNKLALPRLYSFYLFIAAEISWKSLVLPFFKRSECALGTLTLCCRALPECDLIAGLRMLPTLHTLSLNYFGIGKLSKTTFDLMNPRTFRNGWPADSMKKFPCLLPNLKTFSFYCHTHIDVDSHALVEFLEDRWCYTNDNNKATDDGKVLVVRLEGAEFQWRMLNFQDEDMAILRRLKR</sequence>
<dbReference type="Proteomes" id="UP000807469">
    <property type="component" value="Unassembled WGS sequence"/>
</dbReference>
<dbReference type="EMBL" id="MU155142">
    <property type="protein sequence ID" value="KAF9484571.1"/>
    <property type="molecule type" value="Genomic_DNA"/>
</dbReference>
<evidence type="ECO:0008006" key="3">
    <source>
        <dbReference type="Google" id="ProtNLM"/>
    </source>
</evidence>
<comment type="caution">
    <text evidence="1">The sequence shown here is derived from an EMBL/GenBank/DDBJ whole genome shotgun (WGS) entry which is preliminary data.</text>
</comment>
<accession>A0A9P5ZBX2</accession>
<proteinExistence type="predicted"/>
<evidence type="ECO:0000313" key="2">
    <source>
        <dbReference type="Proteomes" id="UP000807469"/>
    </source>
</evidence>
<evidence type="ECO:0000313" key="1">
    <source>
        <dbReference type="EMBL" id="KAF9484571.1"/>
    </source>
</evidence>